<dbReference type="Proteomes" id="UP000053447">
    <property type="component" value="Unassembled WGS sequence"/>
</dbReference>
<dbReference type="Pfam" id="PF02349">
    <property type="entry name" value="MSG"/>
    <property type="match status" value="5"/>
</dbReference>
<proteinExistence type="predicted"/>
<evidence type="ECO:0000256" key="1">
    <source>
        <dbReference type="SAM" id="Coils"/>
    </source>
</evidence>
<feature type="non-terminal residue" evidence="4">
    <location>
        <position position="1"/>
    </location>
</feature>
<feature type="coiled-coil region" evidence="1">
    <location>
        <begin position="172"/>
        <end position="231"/>
    </location>
</feature>
<dbReference type="STRING" id="1408657.A0A0W4ZRW2"/>
<feature type="region of interest" description="Disordered" evidence="2">
    <location>
        <begin position="823"/>
        <end position="847"/>
    </location>
</feature>
<evidence type="ECO:0000313" key="4">
    <source>
        <dbReference type="EMBL" id="KTW31112.1"/>
    </source>
</evidence>
<dbReference type="InterPro" id="IPR021041">
    <property type="entry name" value="Maj_surf_glycoprot_2_C"/>
</dbReference>
<feature type="domain" description="Major surface glycoprotein 2 C-terminal" evidence="3">
    <location>
        <begin position="850"/>
        <end position="879"/>
    </location>
</feature>
<reference evidence="5" key="1">
    <citation type="journal article" date="2016" name="Nat. Commun.">
        <title>Genome analysis of three Pneumocystis species reveals adaptation mechanisms to life exclusively in mammalian hosts.</title>
        <authorList>
            <person name="Ma L."/>
            <person name="Chen Z."/>
            <person name="Huang D.W."/>
            <person name="Kutty G."/>
            <person name="Ishihara M."/>
            <person name="Wang H."/>
            <person name="Abouelleil A."/>
            <person name="Bishop L."/>
            <person name="Davey E."/>
            <person name="Deng R."/>
            <person name="Deng X."/>
            <person name="Fan L."/>
            <person name="Fantoni G."/>
            <person name="Fitzgerald M."/>
            <person name="Gogineni E."/>
            <person name="Goldberg J.M."/>
            <person name="Handley G."/>
            <person name="Hu X."/>
            <person name="Huber C."/>
            <person name="Jiao X."/>
            <person name="Jones K."/>
            <person name="Levin J.Z."/>
            <person name="Liu Y."/>
            <person name="Macdonald P."/>
            <person name="Melnikov A."/>
            <person name="Raley C."/>
            <person name="Sassi M."/>
            <person name="Sherman B.T."/>
            <person name="Song X."/>
            <person name="Sykes S."/>
            <person name="Tran B."/>
            <person name="Walsh L."/>
            <person name="Xia Y."/>
            <person name="Yang J."/>
            <person name="Young S."/>
            <person name="Zeng Q."/>
            <person name="Zheng X."/>
            <person name="Stephens R."/>
            <person name="Nusbaum C."/>
            <person name="Birren B.W."/>
            <person name="Azadi P."/>
            <person name="Lempicki R.A."/>
            <person name="Cuomo C.A."/>
            <person name="Kovacs J.A."/>
        </authorList>
    </citation>
    <scope>NUCLEOTIDE SEQUENCE [LARGE SCALE GENOMIC DNA]</scope>
    <source>
        <strain evidence="5">RU7</strain>
    </source>
</reference>
<comment type="caution">
    <text evidence="4">The sequence shown here is derived from an EMBL/GenBank/DDBJ whole genome shotgun (WGS) entry which is preliminary data.</text>
</comment>
<name>A0A0W4ZRW2_PNEJ7</name>
<dbReference type="RefSeq" id="XP_018230102.1">
    <property type="nucleotide sequence ID" value="XM_018373448.1"/>
</dbReference>
<evidence type="ECO:0000313" key="5">
    <source>
        <dbReference type="Proteomes" id="UP000053447"/>
    </source>
</evidence>
<organism evidence="4 5">
    <name type="scientific">Pneumocystis jirovecii (strain RU7)</name>
    <name type="common">Human pneumocystis pneumonia agent</name>
    <dbReference type="NCBI Taxonomy" id="1408657"/>
    <lineage>
        <taxon>Eukaryota</taxon>
        <taxon>Fungi</taxon>
        <taxon>Dikarya</taxon>
        <taxon>Ascomycota</taxon>
        <taxon>Taphrinomycotina</taxon>
        <taxon>Pneumocystomycetes</taxon>
        <taxon>Pneumocystaceae</taxon>
        <taxon>Pneumocystis</taxon>
    </lineage>
</organism>
<gene>
    <name evidence="4" type="ORF">T551_01185</name>
</gene>
<accession>A0A0W4ZRW2</accession>
<dbReference type="GeneID" id="28939703"/>
<dbReference type="InterPro" id="IPR003330">
    <property type="entry name" value="MSG"/>
</dbReference>
<feature type="coiled-coil region" evidence="1">
    <location>
        <begin position="763"/>
        <end position="811"/>
    </location>
</feature>
<keyword evidence="5" id="KW-1185">Reference proteome</keyword>
<dbReference type="VEuPathDB" id="FungiDB:T551_01185"/>
<protein>
    <recommendedName>
        <fullName evidence="3">Major surface glycoprotein 2 C-terminal domain-containing protein</fullName>
    </recommendedName>
</protein>
<sequence length="1034" mass="118102">GHSLARAVARAVKRQVQTQGAGANDEEIYLLALIVGKDYNVKCKENLEKYCQGLKNASLEEKKIHEKLESFCKNGKAEGKCNELKVKVSQKCTTFKGELQTTVGKGISKLTDDDCKKNERQCLFLEGACPTELKEKCNELRNLCYQRKRDGIAEEVLLRTLRGNIEDENKCKEKLKKICLELSQESDELTKLCLDQQTICNKFVSKKQEKCTTLEQDIKKALEKENELRGKCLPLLERCYFYRRNCKADKSKCDELGKKCQEQNIVYIPPGPDFDPTRPEATLAEDIDLEELYKKAEEDGVFIGRQHVRDATALLALLIQDPSVAGNDDKEKCKKALEKKCKTPQEHEALNSLCKESGLSDDGTKKCDELEKDIKRTCDILMSKLTNNRLFDPKKGNNEILGWEGLPTFFSNEDCAKLESYCFYFEKKCPDGEKACKNIRATCYKRGLDARANKVLQENMRGMLHGSNKSWLKEFQQKLIKVCEKLKEENKGSFSNDELFVLCVQPAKAARLLTHDHQMRVIFLRQHLDKKRDFPADKDCKELGRKCQDLGEDSKEITWPCHTLEQQCNRLGTTEILKQVLLDEHKDTLKTHENCVTYLKEKCNKWLRRGNNHFSLLCVFLESTCKLMVDDVQNRCKVFKENIKNSKIIEFLGNNKNKITILERNCSSWYPYCNRFSPNCPDLVEEDVFCTKIKKHCEPFYKRKALENALKVELQGNLSDKSKCESALERYCTALKNVTNTSISGLCKDSANNKPKKNDNKAKELCEKLVKEVEQQCKVLQEELKQPADDLEKDSETYKRLKKQAEEVMEKSSLVLLLVKKDENNVPKNNSEDNDKNKTTPSKRQDITEHVKILRRGVKDVSVTELEAKAFDLAAEVLERYVDLKERCQKLTSDCGIKEDCEKLEKVCKKINKACRNLKPLDVKPHETTTKNITTTTTTTTTTTVTDPKATDCQSLQTTDTWVTKTSTHTSTSTTTSTVTSRITLTSTRRCKPTKCTTGEEDDAGEVKPSEGLRMSGWSVMRGVLVVMMISFMI</sequence>
<evidence type="ECO:0000256" key="2">
    <source>
        <dbReference type="SAM" id="MobiDB-lite"/>
    </source>
</evidence>
<dbReference type="EMBL" id="LFWA01000005">
    <property type="protein sequence ID" value="KTW31112.1"/>
    <property type="molecule type" value="Genomic_DNA"/>
</dbReference>
<dbReference type="Pfam" id="PF12373">
    <property type="entry name" value="Msg2_C"/>
    <property type="match status" value="1"/>
</dbReference>
<evidence type="ECO:0000259" key="3">
    <source>
        <dbReference type="Pfam" id="PF12373"/>
    </source>
</evidence>
<keyword evidence="1" id="KW-0175">Coiled coil</keyword>
<dbReference type="OrthoDB" id="10257471at2759"/>
<dbReference type="AlphaFoldDB" id="A0A0W4ZRW2"/>